<name>A0ABU0YJR8_9PROT</name>
<feature type="transmembrane region" description="Helical" evidence="6">
    <location>
        <begin position="7"/>
        <end position="30"/>
    </location>
</feature>
<evidence type="ECO:0000256" key="4">
    <source>
        <dbReference type="ARBA" id="ARBA00022989"/>
    </source>
</evidence>
<dbReference type="Pfam" id="PF03739">
    <property type="entry name" value="LptF_LptG"/>
    <property type="match status" value="1"/>
</dbReference>
<reference evidence="8" key="1">
    <citation type="submission" date="2023-08" db="EMBL/GenBank/DDBJ databases">
        <title>Rhodospirillaceae gen. nov., a novel taxon isolated from the Yangtze River Yuezi River estuary sludge.</title>
        <authorList>
            <person name="Ruan L."/>
        </authorList>
    </citation>
    <scope>NUCLEOTIDE SEQUENCE [LARGE SCALE GENOMIC DNA]</scope>
    <source>
        <strain evidence="8">R-7</strain>
    </source>
</reference>
<dbReference type="PANTHER" id="PTHR33529:SF2">
    <property type="entry name" value="LIPOPOLYSACCHARIDE EXPORT SYSTEM PERMEASE PROTEIN LPTG"/>
    <property type="match status" value="1"/>
</dbReference>
<feature type="transmembrane region" description="Helical" evidence="6">
    <location>
        <begin position="276"/>
        <end position="296"/>
    </location>
</feature>
<feature type="transmembrane region" description="Helical" evidence="6">
    <location>
        <begin position="303"/>
        <end position="320"/>
    </location>
</feature>
<dbReference type="RefSeq" id="WP_379955401.1">
    <property type="nucleotide sequence ID" value="NZ_JAUYVI010000003.1"/>
</dbReference>
<proteinExistence type="predicted"/>
<sequence>MSTFSRYILRVFFLQMALLLISFTALLQVFDLLSNSIEVLNRGGGHFSALALYAVLRLPEIVSFLTPFAVLLATLMTLGRLERDNEILAYKAAGAPYNAVLLSFLPAVILVGLAHFALADQIVPRAINAMVQRDIYVDRSSKDDDEAVFIQDGRSVIEVTSVGKYGATLKQTRIYERGDNGILNRVRQAAEAHYDTKQRQWTLRDVWITSIIPDQPSQAEHRAEMTWETTLTPAEFSNLIELPQAMTLAKIWSFATSADVGVRPTYFYEAWLQKRFSLPMSSILMILLAAPVAHSLYRRDRGLAAGMAIGFGLGFLYFISDGLVMSLGETGAVPPVVAAWMPILVFASVGGAWLIRLEGY</sequence>
<feature type="transmembrane region" description="Helical" evidence="6">
    <location>
        <begin position="99"/>
        <end position="118"/>
    </location>
</feature>
<keyword evidence="8" id="KW-1185">Reference proteome</keyword>
<keyword evidence="4 6" id="KW-1133">Transmembrane helix</keyword>
<evidence type="ECO:0000256" key="6">
    <source>
        <dbReference type="SAM" id="Phobius"/>
    </source>
</evidence>
<keyword evidence="2" id="KW-1003">Cell membrane</keyword>
<keyword evidence="3 6" id="KW-0812">Transmembrane</keyword>
<accession>A0ABU0YJR8</accession>
<feature type="transmembrane region" description="Helical" evidence="6">
    <location>
        <begin position="50"/>
        <end position="78"/>
    </location>
</feature>
<dbReference type="InterPro" id="IPR005495">
    <property type="entry name" value="LptG/LptF_permease"/>
</dbReference>
<comment type="subcellular location">
    <subcellularLocation>
        <location evidence="1">Cell membrane</location>
        <topology evidence="1">Multi-pass membrane protein</topology>
    </subcellularLocation>
</comment>
<evidence type="ECO:0000313" key="8">
    <source>
        <dbReference type="Proteomes" id="UP001230156"/>
    </source>
</evidence>
<keyword evidence="5 6" id="KW-0472">Membrane</keyword>
<evidence type="ECO:0000256" key="1">
    <source>
        <dbReference type="ARBA" id="ARBA00004651"/>
    </source>
</evidence>
<dbReference type="Proteomes" id="UP001230156">
    <property type="component" value="Unassembled WGS sequence"/>
</dbReference>
<evidence type="ECO:0000256" key="2">
    <source>
        <dbReference type="ARBA" id="ARBA00022475"/>
    </source>
</evidence>
<evidence type="ECO:0000313" key="7">
    <source>
        <dbReference type="EMBL" id="MDQ7247956.1"/>
    </source>
</evidence>
<organism evidence="7 8">
    <name type="scientific">Dongia sedimenti</name>
    <dbReference type="NCBI Taxonomy" id="3064282"/>
    <lineage>
        <taxon>Bacteria</taxon>
        <taxon>Pseudomonadati</taxon>
        <taxon>Pseudomonadota</taxon>
        <taxon>Alphaproteobacteria</taxon>
        <taxon>Rhodospirillales</taxon>
        <taxon>Dongiaceae</taxon>
        <taxon>Dongia</taxon>
    </lineage>
</organism>
<dbReference type="EMBL" id="JAUYVI010000003">
    <property type="protein sequence ID" value="MDQ7247956.1"/>
    <property type="molecule type" value="Genomic_DNA"/>
</dbReference>
<protein>
    <submittedName>
        <fullName evidence="7">LptF/LptG family permease</fullName>
    </submittedName>
</protein>
<dbReference type="PANTHER" id="PTHR33529">
    <property type="entry name" value="SLR0882 PROTEIN-RELATED"/>
    <property type="match status" value="1"/>
</dbReference>
<comment type="caution">
    <text evidence="7">The sequence shown here is derived from an EMBL/GenBank/DDBJ whole genome shotgun (WGS) entry which is preliminary data.</text>
</comment>
<gene>
    <name evidence="7" type="ORF">Q8A70_09780</name>
</gene>
<evidence type="ECO:0000256" key="5">
    <source>
        <dbReference type="ARBA" id="ARBA00023136"/>
    </source>
</evidence>
<feature type="transmembrane region" description="Helical" evidence="6">
    <location>
        <begin position="332"/>
        <end position="355"/>
    </location>
</feature>
<evidence type="ECO:0000256" key="3">
    <source>
        <dbReference type="ARBA" id="ARBA00022692"/>
    </source>
</evidence>